<comment type="subcellular location">
    <subcellularLocation>
        <location evidence="3">Cytoplasm</location>
    </subcellularLocation>
</comment>
<name>A0A1R4K0A9_9MICO</name>
<comment type="caution">
    <text evidence="3">Lacks conserved residue(s) required for the propagation of feature annotation.</text>
</comment>
<dbReference type="OrthoDB" id="3527985at2"/>
<dbReference type="EMBL" id="FUKR01000058">
    <property type="protein sequence ID" value="SJN37648.1"/>
    <property type="molecule type" value="Genomic_DNA"/>
</dbReference>
<dbReference type="Gene3D" id="3.90.950.10">
    <property type="match status" value="1"/>
</dbReference>
<comment type="catalytic activity">
    <reaction evidence="3">
        <text>a ribonucleoside 5'-triphosphate + H2O = a ribonucleoside 5'-phosphate + diphosphate + H(+)</text>
        <dbReference type="Rhea" id="RHEA:23996"/>
        <dbReference type="ChEBI" id="CHEBI:15377"/>
        <dbReference type="ChEBI" id="CHEBI:15378"/>
        <dbReference type="ChEBI" id="CHEBI:33019"/>
        <dbReference type="ChEBI" id="CHEBI:58043"/>
        <dbReference type="ChEBI" id="CHEBI:61557"/>
        <dbReference type="EC" id="3.6.1.9"/>
    </reaction>
</comment>
<gene>
    <name evidence="4" type="ORF">FM119_10525</name>
</gene>
<evidence type="ECO:0000256" key="1">
    <source>
        <dbReference type="ARBA" id="ARBA00001968"/>
    </source>
</evidence>
<dbReference type="HAMAP" id="MF_00528">
    <property type="entry name" value="Maf"/>
    <property type="match status" value="1"/>
</dbReference>
<protein>
    <recommendedName>
        <fullName evidence="3">Nucleoside triphosphate pyrophosphatase</fullName>
        <ecNumber evidence="3">3.6.1.9</ecNumber>
    </recommendedName>
    <alternativeName>
        <fullName evidence="3">Nucleotide pyrophosphatase</fullName>
        <shortName evidence="3">Nucleotide PPase</shortName>
    </alternativeName>
</protein>
<accession>A0A1R4K0A9</accession>
<evidence type="ECO:0000256" key="2">
    <source>
        <dbReference type="ARBA" id="ARBA00022801"/>
    </source>
</evidence>
<keyword evidence="3" id="KW-0546">Nucleotide metabolism</keyword>
<proteinExistence type="inferred from homology"/>
<feature type="active site" description="Proton acceptor" evidence="3">
    <location>
        <position position="78"/>
    </location>
</feature>
<dbReference type="CDD" id="cd00555">
    <property type="entry name" value="Maf"/>
    <property type="match status" value="1"/>
</dbReference>
<dbReference type="InterPro" id="IPR003697">
    <property type="entry name" value="Maf-like"/>
</dbReference>
<sequence>MTRLYLASTSPARLALLAQIGVEPVVVPSRVDEPAAVEREQARLGREMTTPEMVALLARAKAEAVADRCADGIVLGGDSSFLLDGRSLGKPHTAERAAARWRENRGATGVLWSGLHLIDTRSPDRPSVTRTDAAEVRFADDITEEEILDYVASGEPLEVAGAFTIDGLAAPLIAAVSGAPSAVIGLSLPGLRLALAELGVGLAELRAGR</sequence>
<organism evidence="4 5">
    <name type="scientific">Mycetocola reblochoni REB411</name>
    <dbReference type="NCBI Taxonomy" id="1255698"/>
    <lineage>
        <taxon>Bacteria</taxon>
        <taxon>Bacillati</taxon>
        <taxon>Actinomycetota</taxon>
        <taxon>Actinomycetes</taxon>
        <taxon>Micrococcales</taxon>
        <taxon>Microbacteriaceae</taxon>
        <taxon>Mycetocola</taxon>
    </lineage>
</organism>
<dbReference type="PANTHER" id="PTHR43213:SF5">
    <property type="entry name" value="BIFUNCTIONAL DTTP_UTP PYROPHOSPHATASE_METHYLTRANSFERASE PROTEIN-RELATED"/>
    <property type="match status" value="1"/>
</dbReference>
<comment type="cofactor">
    <cofactor evidence="1 3">
        <name>a divalent metal cation</name>
        <dbReference type="ChEBI" id="CHEBI:60240"/>
    </cofactor>
</comment>
<dbReference type="GO" id="GO:0009117">
    <property type="term" value="P:nucleotide metabolic process"/>
    <property type="evidence" value="ECO:0007669"/>
    <property type="project" value="UniProtKB-KW"/>
</dbReference>
<dbReference type="EC" id="3.6.1.9" evidence="3"/>
<comment type="catalytic activity">
    <reaction evidence="3">
        <text>a 2'-deoxyribonucleoside 5'-triphosphate + H2O = a 2'-deoxyribonucleoside 5'-phosphate + diphosphate + H(+)</text>
        <dbReference type="Rhea" id="RHEA:44644"/>
        <dbReference type="ChEBI" id="CHEBI:15377"/>
        <dbReference type="ChEBI" id="CHEBI:15378"/>
        <dbReference type="ChEBI" id="CHEBI:33019"/>
        <dbReference type="ChEBI" id="CHEBI:61560"/>
        <dbReference type="ChEBI" id="CHEBI:65317"/>
        <dbReference type="EC" id="3.6.1.9"/>
    </reaction>
</comment>
<dbReference type="GO" id="GO:0005737">
    <property type="term" value="C:cytoplasm"/>
    <property type="evidence" value="ECO:0007669"/>
    <property type="project" value="UniProtKB-SubCell"/>
</dbReference>
<dbReference type="AlphaFoldDB" id="A0A1R4K0A9"/>
<evidence type="ECO:0000256" key="3">
    <source>
        <dbReference type="HAMAP-Rule" id="MF_00528"/>
    </source>
</evidence>
<keyword evidence="5" id="KW-1185">Reference proteome</keyword>
<dbReference type="NCBIfam" id="TIGR00172">
    <property type="entry name" value="maf"/>
    <property type="match status" value="1"/>
</dbReference>
<keyword evidence="3" id="KW-0963">Cytoplasm</keyword>
<comment type="similarity">
    <text evidence="3">Belongs to the Maf family.</text>
</comment>
<dbReference type="PANTHER" id="PTHR43213">
    <property type="entry name" value="BIFUNCTIONAL DTTP/UTP PYROPHOSPHATASE/METHYLTRANSFERASE PROTEIN-RELATED"/>
    <property type="match status" value="1"/>
</dbReference>
<evidence type="ECO:0000313" key="5">
    <source>
        <dbReference type="Proteomes" id="UP000196778"/>
    </source>
</evidence>
<evidence type="ECO:0000313" key="4">
    <source>
        <dbReference type="EMBL" id="SJN37648.1"/>
    </source>
</evidence>
<dbReference type="Proteomes" id="UP000196778">
    <property type="component" value="Unassembled WGS sequence"/>
</dbReference>
<dbReference type="SUPFAM" id="SSF52972">
    <property type="entry name" value="ITPase-like"/>
    <property type="match status" value="1"/>
</dbReference>
<comment type="function">
    <text evidence="3">Nucleoside triphosphate pyrophosphatase. May have a dual role in cell division arrest and in preventing the incorporation of modified nucleotides into cellular nucleic acids.</text>
</comment>
<reference evidence="5" key="1">
    <citation type="submission" date="2017-02" db="EMBL/GenBank/DDBJ databases">
        <authorList>
            <person name="Dridi B."/>
        </authorList>
    </citation>
    <scope>NUCLEOTIDE SEQUENCE [LARGE SCALE GENOMIC DNA]</scope>
    <source>
        <strain evidence="5">EB411</strain>
    </source>
</reference>
<dbReference type="GO" id="GO:0047429">
    <property type="term" value="F:nucleoside triphosphate diphosphatase activity"/>
    <property type="evidence" value="ECO:0007669"/>
    <property type="project" value="UniProtKB-EC"/>
</dbReference>
<dbReference type="RefSeq" id="WP_087137905.1">
    <property type="nucleotide sequence ID" value="NZ_FUKR01000058.1"/>
</dbReference>
<dbReference type="Pfam" id="PF02545">
    <property type="entry name" value="Maf"/>
    <property type="match status" value="1"/>
</dbReference>
<keyword evidence="2 3" id="KW-0378">Hydrolase</keyword>
<dbReference type="PIRSF" id="PIRSF006305">
    <property type="entry name" value="Maf"/>
    <property type="match status" value="1"/>
</dbReference>
<dbReference type="InterPro" id="IPR029001">
    <property type="entry name" value="ITPase-like_fam"/>
</dbReference>